<organism evidence="1 2">
    <name type="scientific">Choristoneura fumiferana</name>
    <name type="common">Spruce budworm moth</name>
    <name type="synonym">Archips fumiferana</name>
    <dbReference type="NCBI Taxonomy" id="7141"/>
    <lineage>
        <taxon>Eukaryota</taxon>
        <taxon>Metazoa</taxon>
        <taxon>Ecdysozoa</taxon>
        <taxon>Arthropoda</taxon>
        <taxon>Hexapoda</taxon>
        <taxon>Insecta</taxon>
        <taxon>Pterygota</taxon>
        <taxon>Neoptera</taxon>
        <taxon>Endopterygota</taxon>
        <taxon>Lepidoptera</taxon>
        <taxon>Glossata</taxon>
        <taxon>Ditrysia</taxon>
        <taxon>Tortricoidea</taxon>
        <taxon>Tortricidae</taxon>
        <taxon>Tortricinae</taxon>
        <taxon>Choristoneura</taxon>
    </lineage>
</organism>
<accession>A0ACC0J8I1</accession>
<reference evidence="1 2" key="1">
    <citation type="journal article" date="2022" name="Genome Biol. Evol.">
        <title>The Spruce Budworm Genome: Reconstructing the Evolutionary History of Antifreeze Proteins.</title>
        <authorList>
            <person name="Beliveau C."/>
            <person name="Gagne P."/>
            <person name="Picq S."/>
            <person name="Vernygora O."/>
            <person name="Keeling C.I."/>
            <person name="Pinkney K."/>
            <person name="Doucet D."/>
            <person name="Wen F."/>
            <person name="Johnston J.S."/>
            <person name="Maaroufi H."/>
            <person name="Boyle B."/>
            <person name="Laroche J."/>
            <person name="Dewar K."/>
            <person name="Juretic N."/>
            <person name="Blackburn G."/>
            <person name="Nisole A."/>
            <person name="Brunet B."/>
            <person name="Brandao M."/>
            <person name="Lumley L."/>
            <person name="Duan J."/>
            <person name="Quan G."/>
            <person name="Lucarotti C.J."/>
            <person name="Roe A.D."/>
            <person name="Sperling F.A.H."/>
            <person name="Levesque R.C."/>
            <person name="Cusson M."/>
        </authorList>
    </citation>
    <scope>NUCLEOTIDE SEQUENCE [LARGE SCALE GENOMIC DNA]</scope>
    <source>
        <strain evidence="1">Glfc:IPQL:Cfum</strain>
    </source>
</reference>
<keyword evidence="2" id="KW-1185">Reference proteome</keyword>
<gene>
    <name evidence="1" type="ORF">MSG28_008910</name>
</gene>
<dbReference type="Proteomes" id="UP001064048">
    <property type="component" value="Chromosome 14"/>
</dbReference>
<evidence type="ECO:0000313" key="2">
    <source>
        <dbReference type="Proteomes" id="UP001064048"/>
    </source>
</evidence>
<protein>
    <submittedName>
        <fullName evidence="1">Uncharacterized protein</fullName>
    </submittedName>
</protein>
<dbReference type="EMBL" id="CM046114">
    <property type="protein sequence ID" value="KAI8420415.1"/>
    <property type="molecule type" value="Genomic_DNA"/>
</dbReference>
<proteinExistence type="predicted"/>
<comment type="caution">
    <text evidence="1">The sequence shown here is derived from an EMBL/GenBank/DDBJ whole genome shotgun (WGS) entry which is preliminary data.</text>
</comment>
<evidence type="ECO:0000313" key="1">
    <source>
        <dbReference type="EMBL" id="KAI8420415.1"/>
    </source>
</evidence>
<name>A0ACC0J8I1_CHOFU</name>
<sequence length="245" mass="28893">MNFPQIQPLEDQAVDTVVSVLNRAKEQLGLRQTLQQLAVALTAEAFLTETIEKKWRLTNTFMYMLHYKNCSRDESSQYYYFEPAHCVHPIPQATASYTFEYKTKYVEPPRASYTLCKCIVALTAEAFLTETIEKKWRLTNTFMYMLHYKNCSRDESSQYYYFEAVFSQPTVSYPIPQATASVYFRVQDKYVEPPNERPIPSMVFRVEGNYSEHDVRYVTLIPDWLLAVIKMKIKLSQRIEKLRLF</sequence>